<keyword evidence="5" id="KW-1185">Reference proteome</keyword>
<keyword evidence="3" id="KW-0812">Transmembrane</keyword>
<dbReference type="PANTHER" id="PTHR24637">
    <property type="entry name" value="COLLAGEN"/>
    <property type="match status" value="1"/>
</dbReference>
<dbReference type="SMART" id="SM01088">
    <property type="entry name" value="Col_cuticle_N"/>
    <property type="match status" value="1"/>
</dbReference>
<feature type="region of interest" description="Disordered" evidence="2">
    <location>
        <begin position="123"/>
        <end position="167"/>
    </location>
</feature>
<feature type="region of interest" description="Disordered" evidence="2">
    <location>
        <begin position="75"/>
        <end position="100"/>
    </location>
</feature>
<dbReference type="PANTHER" id="PTHR24637:SF253">
    <property type="entry name" value="NEMATODE CUTICLE COLLAGEN N-TERMINAL DOMAIN-CONTAINING PROTEIN"/>
    <property type="match status" value="1"/>
</dbReference>
<reference evidence="6" key="3">
    <citation type="submission" date="2016-06" db="UniProtKB">
        <authorList>
            <consortium name="WormBaseParasite"/>
        </authorList>
    </citation>
    <scope>IDENTIFICATION</scope>
</reference>
<feature type="transmembrane region" description="Helical" evidence="3">
    <location>
        <begin position="12"/>
        <end position="33"/>
    </location>
</feature>
<sequence length="266" mass="28285">MTPKYSSSGTLIALTIGVCGLFCVSALFVVASLCRDLNILYEEITADLGEFKGIADDAWKKMMEDEVAGEVTRIRRQNSGYGPASTPAGNAGGQYEASSVSALPKSAQSSKCNCGRQPNNCAAGPPGPKGQAGIPGEEGTPGQPGLAGQSALGVAREGAHPSNCDHPVRQGKLEWPACLEEWGRMEALDHQEPLEIKDHSGIPENKELQANPVLLDNPVNPQLFRHLVRLVLLAPKALRVNPVSQVLLVSLDTMAFVENPDLTVRL</sequence>
<dbReference type="AlphaFoldDB" id="A0A183CLY3"/>
<keyword evidence="3" id="KW-1133">Transmembrane helix</keyword>
<feature type="domain" description="Nematode cuticle collagen N-terminal" evidence="4">
    <location>
        <begin position="10"/>
        <end position="62"/>
    </location>
</feature>
<dbReference type="GO" id="GO:0042302">
    <property type="term" value="F:structural constituent of cuticle"/>
    <property type="evidence" value="ECO:0007669"/>
    <property type="project" value="InterPro"/>
</dbReference>
<dbReference type="WBParaSite" id="GPLIN_001388900">
    <property type="protein sequence ID" value="GPLIN_001388900"/>
    <property type="gene ID" value="GPLIN_001388900"/>
</dbReference>
<protein>
    <submittedName>
        <fullName evidence="6">Col_cuticle_N domain-containing protein</fullName>
    </submittedName>
</protein>
<evidence type="ECO:0000256" key="1">
    <source>
        <dbReference type="ARBA" id="ARBA00022737"/>
    </source>
</evidence>
<evidence type="ECO:0000256" key="3">
    <source>
        <dbReference type="SAM" id="Phobius"/>
    </source>
</evidence>
<evidence type="ECO:0000313" key="6">
    <source>
        <dbReference type="WBParaSite" id="GPLIN_001388900"/>
    </source>
</evidence>
<evidence type="ECO:0000259" key="4">
    <source>
        <dbReference type="SMART" id="SM01088"/>
    </source>
</evidence>
<organism evidence="5 6">
    <name type="scientific">Globodera pallida</name>
    <name type="common">Potato cyst nematode worm</name>
    <name type="synonym">Heterodera pallida</name>
    <dbReference type="NCBI Taxonomy" id="36090"/>
    <lineage>
        <taxon>Eukaryota</taxon>
        <taxon>Metazoa</taxon>
        <taxon>Ecdysozoa</taxon>
        <taxon>Nematoda</taxon>
        <taxon>Chromadorea</taxon>
        <taxon>Rhabditida</taxon>
        <taxon>Tylenchina</taxon>
        <taxon>Tylenchomorpha</taxon>
        <taxon>Tylenchoidea</taxon>
        <taxon>Heteroderidae</taxon>
        <taxon>Heteroderinae</taxon>
        <taxon>Globodera</taxon>
    </lineage>
</organism>
<dbReference type="Pfam" id="PF01484">
    <property type="entry name" value="Col_cuticle_N"/>
    <property type="match status" value="1"/>
</dbReference>
<accession>A0A183CLY3</accession>
<dbReference type="Proteomes" id="UP000050741">
    <property type="component" value="Unassembled WGS sequence"/>
</dbReference>
<name>A0A183CLY3_GLOPA</name>
<dbReference type="InterPro" id="IPR002486">
    <property type="entry name" value="Col_cuticle_N"/>
</dbReference>
<keyword evidence="3" id="KW-0472">Membrane</keyword>
<reference evidence="5" key="2">
    <citation type="submission" date="2014-05" db="EMBL/GenBank/DDBJ databases">
        <title>The genome and life-stage specific transcriptomes of Globodera pallida elucidate key aspects of plant parasitism by a cyst nematode.</title>
        <authorList>
            <person name="Cotton J.A."/>
            <person name="Lilley C.J."/>
            <person name="Jones L.M."/>
            <person name="Kikuchi T."/>
            <person name="Reid A.J."/>
            <person name="Thorpe P."/>
            <person name="Tsai I.J."/>
            <person name="Beasley H."/>
            <person name="Blok V."/>
            <person name="Cock P.J.A."/>
            <person name="Van den Akker S.E."/>
            <person name="Holroyd N."/>
            <person name="Hunt M."/>
            <person name="Mantelin S."/>
            <person name="Naghra H."/>
            <person name="Pain A."/>
            <person name="Palomares-Rius J.E."/>
            <person name="Zarowiecki M."/>
            <person name="Berriman M."/>
            <person name="Jones J.T."/>
            <person name="Urwin P.E."/>
        </authorList>
    </citation>
    <scope>NUCLEOTIDE SEQUENCE [LARGE SCALE GENOMIC DNA]</scope>
    <source>
        <strain evidence="5">Lindley</strain>
    </source>
</reference>
<reference evidence="5" key="1">
    <citation type="submission" date="2013-12" db="EMBL/GenBank/DDBJ databases">
        <authorList>
            <person name="Aslett M."/>
        </authorList>
    </citation>
    <scope>NUCLEOTIDE SEQUENCE [LARGE SCALE GENOMIC DNA]</scope>
    <source>
        <strain evidence="5">Lindley</strain>
    </source>
</reference>
<proteinExistence type="predicted"/>
<evidence type="ECO:0000256" key="2">
    <source>
        <dbReference type="SAM" id="MobiDB-lite"/>
    </source>
</evidence>
<keyword evidence="1" id="KW-0677">Repeat</keyword>
<evidence type="ECO:0000313" key="5">
    <source>
        <dbReference type="Proteomes" id="UP000050741"/>
    </source>
</evidence>